<evidence type="ECO:0000256" key="7">
    <source>
        <dbReference type="ARBA" id="ARBA00022691"/>
    </source>
</evidence>
<keyword evidence="7" id="KW-0949">S-adenosyl-L-methionine</keyword>
<evidence type="ECO:0000256" key="2">
    <source>
        <dbReference type="ARBA" id="ARBA00004735"/>
    </source>
</evidence>
<accession>A0A6P1M1Y6</accession>
<comment type="function">
    <text evidence="1">Tetrapolymerization of the monopyrrole PBG into the hydroxymethylbilane pre-uroporphyrinogen in several discrete steps.</text>
</comment>
<dbReference type="Gene3D" id="3.40.1010.10">
    <property type="entry name" value="Cobalt-precorrin-4 Transmethylase, Domain 1"/>
    <property type="match status" value="1"/>
</dbReference>
<dbReference type="SUPFAM" id="SSF53850">
    <property type="entry name" value="Periplasmic binding protein-like II"/>
    <property type="match status" value="1"/>
</dbReference>
<organism evidence="16 17">
    <name type="scientific">Tichowtungia aerotolerans</name>
    <dbReference type="NCBI Taxonomy" id="2697043"/>
    <lineage>
        <taxon>Bacteria</taxon>
        <taxon>Pseudomonadati</taxon>
        <taxon>Kiritimatiellota</taxon>
        <taxon>Tichowtungiia</taxon>
        <taxon>Tichowtungiales</taxon>
        <taxon>Tichowtungiaceae</taxon>
        <taxon>Tichowtungia</taxon>
    </lineage>
</organism>
<evidence type="ECO:0000313" key="16">
    <source>
        <dbReference type="EMBL" id="QHI68600.1"/>
    </source>
</evidence>
<dbReference type="RefSeq" id="WP_160627077.1">
    <property type="nucleotide sequence ID" value="NZ_CP047593.1"/>
</dbReference>
<comment type="pathway">
    <text evidence="9">Porphyrin-containing compound metabolism; siroheme biosynthesis; precorrin-2 from uroporphyrinogen III: step 1/1.</text>
</comment>
<dbReference type="InterPro" id="IPR003754">
    <property type="entry name" value="4pyrrol_synth_uPrphyn_synth"/>
</dbReference>
<evidence type="ECO:0000259" key="14">
    <source>
        <dbReference type="Pfam" id="PF01379"/>
    </source>
</evidence>
<dbReference type="InterPro" id="IPR035996">
    <property type="entry name" value="4pyrrol_Methylase_sf"/>
</dbReference>
<dbReference type="Pfam" id="PF02602">
    <property type="entry name" value="HEM4"/>
    <property type="match status" value="1"/>
</dbReference>
<evidence type="ECO:0000259" key="13">
    <source>
        <dbReference type="Pfam" id="PF00590"/>
    </source>
</evidence>
<dbReference type="Gene3D" id="3.30.950.10">
    <property type="entry name" value="Methyltransferase, Cobalt-precorrin-4 Transmethylase, Domain 2"/>
    <property type="match status" value="1"/>
</dbReference>
<dbReference type="GO" id="GO:0004418">
    <property type="term" value="F:hydroxymethylbilane synthase activity"/>
    <property type="evidence" value="ECO:0007669"/>
    <property type="project" value="UniProtKB-EC"/>
</dbReference>
<dbReference type="CDD" id="cd11642">
    <property type="entry name" value="SUMT"/>
    <property type="match status" value="1"/>
</dbReference>
<evidence type="ECO:0000256" key="8">
    <source>
        <dbReference type="ARBA" id="ARBA00023244"/>
    </source>
</evidence>
<dbReference type="InterPro" id="IPR050161">
    <property type="entry name" value="Siro_Cobalamin_biosynth"/>
</dbReference>
<evidence type="ECO:0000256" key="11">
    <source>
        <dbReference type="ARBA" id="ARBA00033064"/>
    </source>
</evidence>
<dbReference type="AlphaFoldDB" id="A0A6P1M1Y6"/>
<dbReference type="PANTHER" id="PTHR45790">
    <property type="entry name" value="SIROHEME SYNTHASE-RELATED"/>
    <property type="match status" value="1"/>
</dbReference>
<name>A0A6P1M1Y6_9BACT</name>
<dbReference type="KEGG" id="taer:GT409_03760"/>
<proteinExistence type="inferred from homology"/>
<evidence type="ECO:0000256" key="9">
    <source>
        <dbReference type="ARBA" id="ARBA00025705"/>
    </source>
</evidence>
<comment type="pathway">
    <text evidence="2">Porphyrin-containing compound metabolism; protoporphyrin-IX biosynthesis; coproporphyrinogen-III from 5-aminolevulinate: step 2/4.</text>
</comment>
<dbReference type="PRINTS" id="PR00151">
    <property type="entry name" value="PORPHBDMNASE"/>
</dbReference>
<dbReference type="Proteomes" id="UP000464954">
    <property type="component" value="Chromosome"/>
</dbReference>
<dbReference type="GO" id="GO:0019354">
    <property type="term" value="P:siroheme biosynthetic process"/>
    <property type="evidence" value="ECO:0007669"/>
    <property type="project" value="InterPro"/>
</dbReference>
<protein>
    <recommendedName>
        <fullName evidence="4">uroporphyrinogen-III C-methyltransferase</fullName>
        <ecNumber evidence="4">2.1.1.107</ecNumber>
    </recommendedName>
    <alternativeName>
        <fullName evidence="11">Hydroxymethylbilane synthase</fullName>
    </alternativeName>
    <alternativeName>
        <fullName evidence="10">Pre-uroporphyrinogen synthase</fullName>
    </alternativeName>
</protein>
<dbReference type="InterPro" id="IPR000878">
    <property type="entry name" value="4pyrrol_Mease"/>
</dbReference>
<evidence type="ECO:0000256" key="1">
    <source>
        <dbReference type="ARBA" id="ARBA00002869"/>
    </source>
</evidence>
<keyword evidence="5" id="KW-0489">Methyltransferase</keyword>
<dbReference type="EMBL" id="CP047593">
    <property type="protein sequence ID" value="QHI68600.1"/>
    <property type="molecule type" value="Genomic_DNA"/>
</dbReference>
<gene>
    <name evidence="16" type="ORF">GT409_03760</name>
</gene>
<keyword evidence="17" id="KW-1185">Reference proteome</keyword>
<evidence type="ECO:0000256" key="3">
    <source>
        <dbReference type="ARBA" id="ARBA00005879"/>
    </source>
</evidence>
<dbReference type="InterPro" id="IPR006366">
    <property type="entry name" value="CobA/CysG_C"/>
</dbReference>
<dbReference type="InterPro" id="IPR036108">
    <property type="entry name" value="4pyrrol_syn_uPrphyn_synt_sf"/>
</dbReference>
<dbReference type="InterPro" id="IPR022417">
    <property type="entry name" value="Porphobilin_deaminase_N"/>
</dbReference>
<dbReference type="CDD" id="cd06578">
    <property type="entry name" value="HemD"/>
    <property type="match status" value="1"/>
</dbReference>
<evidence type="ECO:0000313" key="17">
    <source>
        <dbReference type="Proteomes" id="UP000464954"/>
    </source>
</evidence>
<evidence type="ECO:0000256" key="12">
    <source>
        <dbReference type="ARBA" id="ARBA00048169"/>
    </source>
</evidence>
<feature type="domain" description="Tetrapyrrole methylase" evidence="13">
    <location>
        <begin position="218"/>
        <end position="423"/>
    </location>
</feature>
<dbReference type="GO" id="GO:0004852">
    <property type="term" value="F:uroporphyrinogen-III synthase activity"/>
    <property type="evidence" value="ECO:0007669"/>
    <property type="project" value="InterPro"/>
</dbReference>
<dbReference type="InterPro" id="IPR014777">
    <property type="entry name" value="4pyrrole_Mease_sub1"/>
</dbReference>
<dbReference type="Gene3D" id="3.40.50.10090">
    <property type="match status" value="2"/>
</dbReference>
<feature type="domain" description="Tetrapyrrole biosynthesis uroporphyrinogen III synthase" evidence="15">
    <location>
        <begin position="468"/>
        <end position="673"/>
    </location>
</feature>
<dbReference type="SUPFAM" id="SSF53790">
    <property type="entry name" value="Tetrapyrrole methylase"/>
    <property type="match status" value="1"/>
</dbReference>
<evidence type="ECO:0000256" key="5">
    <source>
        <dbReference type="ARBA" id="ARBA00022603"/>
    </source>
</evidence>
<dbReference type="Pfam" id="PF00590">
    <property type="entry name" value="TP_methylase"/>
    <property type="match status" value="1"/>
</dbReference>
<feature type="domain" description="Porphobilinogen deaminase N-terminal" evidence="14">
    <location>
        <begin position="9"/>
        <end position="205"/>
    </location>
</feature>
<keyword evidence="8" id="KW-0627">Porphyrin biosynthesis</keyword>
<dbReference type="Pfam" id="PF01379">
    <property type="entry name" value="Porphobil_deam"/>
    <property type="match status" value="1"/>
</dbReference>
<comment type="similarity">
    <text evidence="3">Belongs to the precorrin methyltransferase family.</text>
</comment>
<evidence type="ECO:0000256" key="4">
    <source>
        <dbReference type="ARBA" id="ARBA00012162"/>
    </source>
</evidence>
<dbReference type="GO" id="GO:0032259">
    <property type="term" value="P:methylation"/>
    <property type="evidence" value="ECO:0007669"/>
    <property type="project" value="UniProtKB-KW"/>
</dbReference>
<keyword evidence="6" id="KW-0808">Transferase</keyword>
<evidence type="ECO:0000256" key="6">
    <source>
        <dbReference type="ARBA" id="ARBA00022679"/>
    </source>
</evidence>
<dbReference type="EC" id="2.1.1.107" evidence="4"/>
<reference evidence="16 17" key="1">
    <citation type="submission" date="2020-01" db="EMBL/GenBank/DDBJ databases">
        <title>Ponticoccus aerotolerans gen. nov., sp. nov., an anaerobic bacterium and proposal of Ponticoccusceae fam. nov., Ponticoccusles ord. nov. and Ponticoccuse classis nov. in the phylum Kiritimatiellaeota.</title>
        <authorList>
            <person name="Zhou L.Y."/>
            <person name="Du Z.J."/>
        </authorList>
    </citation>
    <scope>NUCLEOTIDE SEQUENCE [LARGE SCALE GENOMIC DNA]</scope>
    <source>
        <strain evidence="16 17">S-5007</strain>
    </source>
</reference>
<dbReference type="GO" id="GO:0004851">
    <property type="term" value="F:uroporphyrin-III C-methyltransferase activity"/>
    <property type="evidence" value="ECO:0007669"/>
    <property type="project" value="UniProtKB-EC"/>
</dbReference>
<sequence length="690" mass="74484">MNGSSTVFRAGTRNSPLALWQVNHVLARFGALFPQVSFQSLELETPGDADRTTDLRESPADFFTKTLDDAVLNGTVDFAVHSAKDLPDPVADGLDWFWLPAAGDRRDVLVGSLEPGTIGVSSQRRAEYAQSRFPAATQLPIRGNIEERIAQVDDGTFDLIIMAGVALQRLGLEDRIAEWIPLDELDTPEAQGALTITFRKGDARMIAMRNLFVKAAAFVGAGVTEGHCTLDGIRALQTADVCLYDALMDDSLLKVLPESTQKIYVGKRQGAHSQPQDEINRMLCDEVRKGKRVVRLKGGDAGIFGRLAEEVEALEDLSLANRVIPGISAMQTAAADTGILLTRRGVARGFSVMTPRLQGGDVAPVDQAARAGVPVVFFMSVGIAQQLAEELMADGMSGNTPCAFVFEAGSDREEVCRGTLASLPEIQKAVGLFIVGEITRCGFDRTLGAFGGKQILLTCSDALMPQAVQAVYDFGGRPVVRPLIRLMPVFHCLEFFKYDWIALTSPSAVRCFHEWLLKQKFDLRRLPKIMSVGSGTARALEKIGLGCDLIPESDFSGKGLLEAAAPIVNGQNILRLRSQKAGTTLAEGLRAAGADVDDVVLYENRVVTHNRCPEFDAVFFASASAVESFVFQWGADALAKKTILAIGGPTRAALTAVGCKADVVGEMATVEKCLFDLACWLTDRKEKTGI</sequence>
<dbReference type="PANTHER" id="PTHR45790:SF3">
    <property type="entry name" value="S-ADENOSYL-L-METHIONINE-DEPENDENT UROPORPHYRINOGEN III METHYLTRANSFERASE, CHLOROPLASTIC"/>
    <property type="match status" value="1"/>
</dbReference>
<dbReference type="SUPFAM" id="SSF69618">
    <property type="entry name" value="HemD-like"/>
    <property type="match status" value="1"/>
</dbReference>
<dbReference type="FunFam" id="3.40.1010.10:FF:000001">
    <property type="entry name" value="Siroheme synthase"/>
    <property type="match status" value="1"/>
</dbReference>
<evidence type="ECO:0000256" key="10">
    <source>
        <dbReference type="ARBA" id="ARBA00030685"/>
    </source>
</evidence>
<dbReference type="InterPro" id="IPR014776">
    <property type="entry name" value="4pyrrole_Mease_sub2"/>
</dbReference>
<evidence type="ECO:0000259" key="15">
    <source>
        <dbReference type="Pfam" id="PF02602"/>
    </source>
</evidence>
<comment type="catalytic activity">
    <reaction evidence="12">
        <text>4 porphobilinogen + H2O = hydroxymethylbilane + 4 NH4(+)</text>
        <dbReference type="Rhea" id="RHEA:13185"/>
        <dbReference type="ChEBI" id="CHEBI:15377"/>
        <dbReference type="ChEBI" id="CHEBI:28938"/>
        <dbReference type="ChEBI" id="CHEBI:57845"/>
        <dbReference type="ChEBI" id="CHEBI:58126"/>
        <dbReference type="EC" id="2.5.1.61"/>
    </reaction>
</comment>
<dbReference type="InterPro" id="IPR000860">
    <property type="entry name" value="HemC"/>
</dbReference>
<dbReference type="Gene3D" id="3.40.190.10">
    <property type="entry name" value="Periplasmic binding protein-like II"/>
    <property type="match status" value="2"/>
</dbReference>